<dbReference type="PANTHER" id="PTHR10242">
    <property type="entry name" value="8-OXOGUANINE DNA GLYCOSYLASE"/>
    <property type="match status" value="1"/>
</dbReference>
<dbReference type="GO" id="GO:0006285">
    <property type="term" value="P:base-excision repair, AP site formation"/>
    <property type="evidence" value="ECO:0007669"/>
    <property type="project" value="TreeGrafter"/>
</dbReference>
<protein>
    <submittedName>
        <fullName evidence="1">Uncharacterized protein</fullName>
    </submittedName>
</protein>
<dbReference type="GO" id="GO:0005634">
    <property type="term" value="C:nucleus"/>
    <property type="evidence" value="ECO:0007669"/>
    <property type="project" value="TreeGrafter"/>
</dbReference>
<dbReference type="AlphaFoldDB" id="A0AAE0A3F6"/>
<evidence type="ECO:0000313" key="1">
    <source>
        <dbReference type="EMBL" id="KAK3199954.1"/>
    </source>
</evidence>
<accession>A0AAE0A3F6</accession>
<organism evidence="1 2">
    <name type="scientific">Dipteronia sinensis</name>
    <dbReference type="NCBI Taxonomy" id="43782"/>
    <lineage>
        <taxon>Eukaryota</taxon>
        <taxon>Viridiplantae</taxon>
        <taxon>Streptophyta</taxon>
        <taxon>Embryophyta</taxon>
        <taxon>Tracheophyta</taxon>
        <taxon>Spermatophyta</taxon>
        <taxon>Magnoliopsida</taxon>
        <taxon>eudicotyledons</taxon>
        <taxon>Gunneridae</taxon>
        <taxon>Pentapetalae</taxon>
        <taxon>rosids</taxon>
        <taxon>malvids</taxon>
        <taxon>Sapindales</taxon>
        <taxon>Sapindaceae</taxon>
        <taxon>Hippocastanoideae</taxon>
        <taxon>Acereae</taxon>
        <taxon>Dipteronia</taxon>
    </lineage>
</organism>
<gene>
    <name evidence="1" type="ORF">Dsin_023369</name>
</gene>
<dbReference type="PANTHER" id="PTHR10242:SF4">
    <property type="entry name" value="OS07G0657600 PROTEIN"/>
    <property type="match status" value="1"/>
</dbReference>
<proteinExistence type="predicted"/>
<keyword evidence="2" id="KW-1185">Reference proteome</keyword>
<sequence>MAMEDECLLKLLLPNSSWKLEKAVCSHGLFMMSPNHWDPLSRSFSRPLHLSLDDNGHAPPSSVMVRIFHPQETPNSLHDKVYNTGSISLSSKEQDTLLGQVARMLRLSETDERNAREFEMIVSEESKENDYMKNFGGRVFRSPTLFEDMVKCILLCNCQ</sequence>
<name>A0AAE0A3F6_9ROSI</name>
<dbReference type="Proteomes" id="UP001281410">
    <property type="component" value="Unassembled WGS sequence"/>
</dbReference>
<evidence type="ECO:0000313" key="2">
    <source>
        <dbReference type="Proteomes" id="UP001281410"/>
    </source>
</evidence>
<reference evidence="1" key="1">
    <citation type="journal article" date="2023" name="Plant J.">
        <title>Genome sequences and population genomics provide insights into the demographic history, inbreeding, and mutation load of two 'living fossil' tree species of Dipteronia.</title>
        <authorList>
            <person name="Feng Y."/>
            <person name="Comes H.P."/>
            <person name="Chen J."/>
            <person name="Zhu S."/>
            <person name="Lu R."/>
            <person name="Zhang X."/>
            <person name="Li P."/>
            <person name="Qiu J."/>
            <person name="Olsen K.M."/>
            <person name="Qiu Y."/>
        </authorList>
    </citation>
    <scope>NUCLEOTIDE SEQUENCE</scope>
    <source>
        <strain evidence="1">NBL</strain>
    </source>
</reference>
<dbReference type="EMBL" id="JANJYJ010000007">
    <property type="protein sequence ID" value="KAK3199954.1"/>
    <property type="molecule type" value="Genomic_DNA"/>
</dbReference>
<comment type="caution">
    <text evidence="1">The sequence shown here is derived from an EMBL/GenBank/DDBJ whole genome shotgun (WGS) entry which is preliminary data.</text>
</comment>
<dbReference type="InterPro" id="IPR052054">
    <property type="entry name" value="Oxidative_DNA_repair_enzyme"/>
</dbReference>
<dbReference type="GO" id="GO:0034039">
    <property type="term" value="F:8-oxo-7,8-dihydroguanine DNA N-glycosylase activity"/>
    <property type="evidence" value="ECO:0007669"/>
    <property type="project" value="TreeGrafter"/>
</dbReference>